<evidence type="ECO:0000313" key="1">
    <source>
        <dbReference type="EMBL" id="VWC20883.1"/>
    </source>
</evidence>
<comment type="caution">
    <text evidence="1">The sequence shown here is derived from an EMBL/GenBank/DDBJ whole genome shotgun (WGS) entry which is preliminary data.</text>
</comment>
<dbReference type="RefSeq" id="WP_257721835.1">
    <property type="nucleotide sequence ID" value="NZ_CP101526.1"/>
</dbReference>
<dbReference type="Proteomes" id="UP000494172">
    <property type="component" value="Unassembled WGS sequence"/>
</dbReference>
<evidence type="ECO:0000313" key="2">
    <source>
        <dbReference type="Proteomes" id="UP000494172"/>
    </source>
</evidence>
<reference evidence="1 2" key="1">
    <citation type="submission" date="2019-09" db="EMBL/GenBank/DDBJ databases">
        <authorList>
            <person name="Depoorter E."/>
        </authorList>
    </citation>
    <scope>NUCLEOTIDE SEQUENCE [LARGE SCALE GENOMIC DNA]</scope>
    <source>
        <strain evidence="1">LMG 24066</strain>
    </source>
</reference>
<dbReference type="AlphaFoldDB" id="A0A9Q9UTJ6"/>
<proteinExistence type="predicted"/>
<organism evidence="1 2">
    <name type="scientific">Burkholderia arboris</name>
    <dbReference type="NCBI Taxonomy" id="488730"/>
    <lineage>
        <taxon>Bacteria</taxon>
        <taxon>Pseudomonadati</taxon>
        <taxon>Pseudomonadota</taxon>
        <taxon>Betaproteobacteria</taxon>
        <taxon>Burkholderiales</taxon>
        <taxon>Burkholderiaceae</taxon>
        <taxon>Burkholderia</taxon>
        <taxon>Burkholderia cepacia complex</taxon>
    </lineage>
</organism>
<gene>
    <name evidence="1" type="ORF">BAR24066_05800</name>
</gene>
<name>A0A9Q9UTJ6_9BURK</name>
<protein>
    <submittedName>
        <fullName evidence="1">Deoxyribose-phosphate aldolase</fullName>
    </submittedName>
</protein>
<dbReference type="EMBL" id="CABVPX010000031">
    <property type="protein sequence ID" value="VWC20883.1"/>
    <property type="molecule type" value="Genomic_DNA"/>
</dbReference>
<sequence>MTIDVGELKRGRADDVTADIAGVHRACGAVPLKRPSIRGG</sequence>
<accession>A0A9Q9UTJ6</accession>